<dbReference type="EMBL" id="PIYS01000018">
    <property type="protein sequence ID" value="PKF71056.1"/>
    <property type="molecule type" value="Genomic_DNA"/>
</dbReference>
<dbReference type="Proteomes" id="UP000242861">
    <property type="component" value="Unassembled WGS sequence"/>
</dbReference>
<dbReference type="PANTHER" id="PTHR30024">
    <property type="entry name" value="ALIPHATIC SULFONATES-BINDING PROTEIN-RELATED"/>
    <property type="match status" value="1"/>
</dbReference>
<accession>A0A2I0CPH6</accession>
<organism evidence="1 2">
    <name type="scientific">Pseudomonas fluvialis</name>
    <dbReference type="NCBI Taxonomy" id="1793966"/>
    <lineage>
        <taxon>Bacteria</taxon>
        <taxon>Pseudomonadati</taxon>
        <taxon>Pseudomonadota</taxon>
        <taxon>Gammaproteobacteria</taxon>
        <taxon>Pseudomonadales</taxon>
        <taxon>Pseudomonadaceae</taxon>
        <taxon>Pseudomonas</taxon>
    </lineage>
</organism>
<dbReference type="AlphaFoldDB" id="A0A2I0CPH6"/>
<evidence type="ECO:0000313" key="1">
    <source>
        <dbReference type="EMBL" id="PKF71056.1"/>
    </source>
</evidence>
<gene>
    <name evidence="1" type="ORF">CW360_11120</name>
</gene>
<dbReference type="Gene3D" id="3.40.190.10">
    <property type="entry name" value="Periplasmic binding protein-like II"/>
    <property type="match status" value="2"/>
</dbReference>
<comment type="caution">
    <text evidence="1">The sequence shown here is derived from an EMBL/GenBank/DDBJ whole genome shotgun (WGS) entry which is preliminary data.</text>
</comment>
<dbReference type="PIRSF" id="PIRSF027386">
    <property type="entry name" value="UCP027386_ABC_sbc_TM0202"/>
    <property type="match status" value="1"/>
</dbReference>
<dbReference type="InterPro" id="IPR027024">
    <property type="entry name" value="UCP027386_ABC_sbc_TM0202"/>
</dbReference>
<dbReference type="RefSeq" id="WP_101193747.1">
    <property type="nucleotide sequence ID" value="NZ_JAYRQC010000072.1"/>
</dbReference>
<dbReference type="PANTHER" id="PTHR30024:SF46">
    <property type="entry name" value="ABC TRANSPORTER, SUBSTRATE-BINDING LIPOPROTEIN"/>
    <property type="match status" value="1"/>
</dbReference>
<name>A0A2I0CPH6_9PSED</name>
<sequence>MPRHALLAGLILALFSSLLPAADKLPRLVLAGPYSAVSNPLVHMVDSGALADLAEQVEFVSWRDPDQLRLMALDGQADVLAMPVNVAANLYNRGASLRLLNVSTWGLLWMVSREPGLTRIEDFKGREVAMPFRGDMPDVLFGLLAERAGLNLREDVRLRYVANPLDAMQLLLMRRVDHALLAEPAVSMALRKSGSFPLGLIAPELYRSLDIQQAWGVSFARQPRIAQAGIALVGAQRDNPQLAARIASAYAESLNWCQVNAQACGELVAARVPALSAEAVADAMAVSQMQAVPAREAREEVEFLLEQLLQRNPALIGGRLPDAAFYLDGGAQP</sequence>
<reference evidence="2" key="1">
    <citation type="submission" date="2017-12" db="EMBL/GenBank/DDBJ databases">
        <authorList>
            <person name="Yu X.-Y."/>
        </authorList>
    </citation>
    <scope>NUCLEOTIDE SEQUENCE [LARGE SCALE GENOMIC DNA]</scope>
    <source>
        <strain evidence="2">ZYSR67-Z</strain>
    </source>
</reference>
<dbReference type="SUPFAM" id="SSF53850">
    <property type="entry name" value="Periplasmic binding protein-like II"/>
    <property type="match status" value="1"/>
</dbReference>
<proteinExistence type="predicted"/>
<protein>
    <submittedName>
        <fullName evidence="1">ABC transporter substrate-binding protein</fullName>
    </submittedName>
</protein>
<evidence type="ECO:0000313" key="2">
    <source>
        <dbReference type="Proteomes" id="UP000242861"/>
    </source>
</evidence>